<protein>
    <submittedName>
        <fullName evidence="1">Uncharacterized protein</fullName>
    </submittedName>
</protein>
<dbReference type="EMBL" id="CP010525">
    <property type="protein sequence ID" value="AJO23986.1"/>
    <property type="molecule type" value="Genomic_DNA"/>
</dbReference>
<keyword evidence="2" id="KW-1185">Reference proteome</keyword>
<name>A0AAN0WCZ7_HEYCO</name>
<gene>
    <name evidence="1" type="ORF">SB48_HM08orf05103</name>
</gene>
<dbReference type="Proteomes" id="UP000032024">
    <property type="component" value="Chromosome"/>
</dbReference>
<proteinExistence type="predicted"/>
<organism evidence="1 2">
    <name type="scientific">Heyndrickxia coagulans</name>
    <name type="common">Weizmannia coagulans</name>
    <dbReference type="NCBI Taxonomy" id="1398"/>
    <lineage>
        <taxon>Bacteria</taxon>
        <taxon>Bacillati</taxon>
        <taxon>Bacillota</taxon>
        <taxon>Bacilli</taxon>
        <taxon>Bacillales</taxon>
        <taxon>Bacillaceae</taxon>
        <taxon>Heyndrickxia</taxon>
    </lineage>
</organism>
<evidence type="ECO:0000313" key="2">
    <source>
        <dbReference type="Proteomes" id="UP000032024"/>
    </source>
</evidence>
<sequence>MPKNLFQDVPALGKNRFFLSPGEMPEKNEHNRFRFKNVHFLTCRHFAGIPKKMSKCYRKSIAYIGRDCNESGRI</sequence>
<accession>A0AAN0WCZ7</accession>
<evidence type="ECO:0000313" key="1">
    <source>
        <dbReference type="EMBL" id="AJO23986.1"/>
    </source>
</evidence>
<reference evidence="2" key="1">
    <citation type="submission" date="2015-01" db="EMBL/GenBank/DDBJ databases">
        <title>Comparative genome analysis of Bacillus coagulans HM-08, Clostridium butyricum HM-68, Bacillus subtilis HM-66 and Bacillus paralicheniformis BL-09.</title>
        <authorList>
            <person name="Zhang H."/>
        </authorList>
    </citation>
    <scope>NUCLEOTIDE SEQUENCE [LARGE SCALE GENOMIC DNA]</scope>
    <source>
        <strain evidence="2">HM-08</strain>
    </source>
</reference>
<dbReference type="AlphaFoldDB" id="A0AAN0WCZ7"/>